<reference evidence="1 2" key="1">
    <citation type="submission" date="2019-10" db="EMBL/GenBank/DDBJ databases">
        <title>Isolation, Identification of Microvirga thermotolerans HR1, a novel thermophilic bacterium and Comparative Genomics of the genus Microvirga.</title>
        <authorList>
            <person name="Li J."/>
            <person name="Zhang W."/>
            <person name="Lin M."/>
            <person name="Wang J."/>
        </authorList>
    </citation>
    <scope>NUCLEOTIDE SEQUENCE [LARGE SCALE GENOMIC DNA]</scope>
    <source>
        <strain evidence="1 2">HR1</strain>
    </source>
</reference>
<gene>
    <name evidence="1" type="ORF">GDR74_01260</name>
</gene>
<dbReference type="Pfam" id="PF12686">
    <property type="entry name" value="DUF3800"/>
    <property type="match status" value="1"/>
</dbReference>
<dbReference type="InterPro" id="IPR024524">
    <property type="entry name" value="DUF3800"/>
</dbReference>
<proteinExistence type="predicted"/>
<dbReference type="AlphaFoldDB" id="A0A5P9JZV6"/>
<protein>
    <submittedName>
        <fullName evidence="1">DUF3800 domain-containing protein</fullName>
    </submittedName>
</protein>
<accession>A0A5P9JZV6</accession>
<keyword evidence="2" id="KW-1185">Reference proteome</keyword>
<evidence type="ECO:0000313" key="1">
    <source>
        <dbReference type="EMBL" id="QFU17983.1"/>
    </source>
</evidence>
<dbReference type="Proteomes" id="UP000325614">
    <property type="component" value="Chromosome"/>
</dbReference>
<name>A0A5P9JZV6_9HYPH</name>
<evidence type="ECO:0000313" key="2">
    <source>
        <dbReference type="Proteomes" id="UP000325614"/>
    </source>
</evidence>
<organism evidence="1 2">
    <name type="scientific">Microvirga thermotolerans</name>
    <dbReference type="NCBI Taxonomy" id="2651334"/>
    <lineage>
        <taxon>Bacteria</taxon>
        <taxon>Pseudomonadati</taxon>
        <taxon>Pseudomonadota</taxon>
        <taxon>Alphaproteobacteria</taxon>
        <taxon>Hyphomicrobiales</taxon>
        <taxon>Methylobacteriaceae</taxon>
        <taxon>Microvirga</taxon>
    </lineage>
</organism>
<sequence>MPSFSDYVIYVDESGDHDLNSVHDDFPLFVLAFCIFRKSQYVHEIVPAIQEFKFRWFGHDMVILHEREIRKQQAPFKFLQKKDVRQRFMDELSAIVKDADLTLIASVIDKRKLKRRYASPDNPYHIGLQFCMERTHAFLMEHDQRGKVAHCMFERRGAKEDRILELEFRRIKDRGNYNAIRMDELEICFVDKKANSSGLQLADLFARPIGLSVLRPEQANRTREIIVEKYRRSPAGKTLGWGLKIFP</sequence>
<dbReference type="EMBL" id="CP045423">
    <property type="protein sequence ID" value="QFU17983.1"/>
    <property type="molecule type" value="Genomic_DNA"/>
</dbReference>
<dbReference type="KEGG" id="mico:GDR74_01260"/>